<dbReference type="Proteomes" id="UP000886689">
    <property type="component" value="Unassembled WGS sequence"/>
</dbReference>
<gene>
    <name evidence="2" type="ORF">IPL58_16685</name>
</gene>
<dbReference type="Pfam" id="PF13332">
    <property type="entry name" value="Fil_haemagg_2"/>
    <property type="match status" value="2"/>
</dbReference>
<feature type="compositionally biased region" description="Basic residues" evidence="1">
    <location>
        <begin position="53"/>
        <end position="69"/>
    </location>
</feature>
<feature type="compositionally biased region" description="Polar residues" evidence="1">
    <location>
        <begin position="452"/>
        <end position="467"/>
    </location>
</feature>
<name>A0A9D7PRF9_9PROT</name>
<comment type="caution">
    <text evidence="2">The sequence shown here is derived from an EMBL/GenBank/DDBJ whole genome shotgun (WGS) entry which is preliminary data.</text>
</comment>
<feature type="region of interest" description="Disordered" evidence="1">
    <location>
        <begin position="450"/>
        <end position="474"/>
    </location>
</feature>
<accession>A0A9D7PRF9</accession>
<dbReference type="InterPro" id="IPR025157">
    <property type="entry name" value="Hemagglutinin_rpt"/>
</dbReference>
<dbReference type="EMBL" id="JADJUC010000031">
    <property type="protein sequence ID" value="MBK8525521.1"/>
    <property type="molecule type" value="Genomic_DNA"/>
</dbReference>
<dbReference type="GO" id="GO:0003824">
    <property type="term" value="F:catalytic activity"/>
    <property type="evidence" value="ECO:0007669"/>
    <property type="project" value="UniProtKB-ARBA"/>
</dbReference>
<organism evidence="2 3">
    <name type="scientific">Candidatus Proximibacter danicus</name>
    <dbReference type="NCBI Taxonomy" id="2954365"/>
    <lineage>
        <taxon>Bacteria</taxon>
        <taxon>Pseudomonadati</taxon>
        <taxon>Pseudomonadota</taxon>
        <taxon>Betaproteobacteria</taxon>
        <taxon>Candidatus Proximibacter</taxon>
    </lineage>
</organism>
<feature type="region of interest" description="Disordered" evidence="1">
    <location>
        <begin position="53"/>
        <end position="83"/>
    </location>
</feature>
<feature type="compositionally biased region" description="Polar residues" evidence="1">
    <location>
        <begin position="71"/>
        <end position="82"/>
    </location>
</feature>
<evidence type="ECO:0000313" key="2">
    <source>
        <dbReference type="EMBL" id="MBK8525521.1"/>
    </source>
</evidence>
<evidence type="ECO:0000313" key="3">
    <source>
        <dbReference type="Proteomes" id="UP000886689"/>
    </source>
</evidence>
<protein>
    <submittedName>
        <fullName evidence="2">Hemagglutinin repeat-containing protein</fullName>
    </submittedName>
</protein>
<proteinExistence type="predicted"/>
<evidence type="ECO:0000256" key="1">
    <source>
        <dbReference type="SAM" id="MobiDB-lite"/>
    </source>
</evidence>
<sequence length="1361" mass="140432">MTANQAITGTATQISNLSVGAVNQGAAGANGVTAAVGSGSNVARITQVNRAGTCRRRCRRRSHRQRPRRLPNNSLFHNNPNPTGRYLIETDPRFASYRQWISSDYMLAQLSLDPATTQKRLGDGFYEQRLITEQVAQLTGRRFLIGYQNEEEQYKALMNAGITVAQAWNLIPGVALSAEQMAQLTTDMVWLVEKEVTLADGSTQKVLTPQLYARVQPGDLDASGGLLAANSIDLDITGDLTNMGTPGRSPTGILTADNIKNLAGRISGEQVALTARTNLDNIGGGIEADQALIASAGRKLTVASVTESHSGGNAHASLQSTAITRLASLQVKNPSGTLQLEAGGDIALLAAHLLNTAPTAAGPASRTTLIAGNDIQLATLTESTASGLMLDGNNYRRQSETHETGSAIESSGDILLQAGQSVSARAASVTSNEGALVVTAGKDITIEAGEASQRSEAASRTTKSGFLSSKTTTTRDTRSDTTALASTFSGDSTTLIADRDIAIKGSNVVATNDTALIATRNLNIEAATETHNETHYSKTKQSGIFSSGGVGFTIGSKQNSSDQKTDATLAARSTVGSTDGNVLLLAGEKYRQVGSDVVAVKGDIDIAAKQVDIVEARETSRTVTETRAKQSGLTIAVTSPVITAIQTAKQMSEAAKDTRDPRMKALAAASTGLAGYNAYSAIQTGQGTTINGKANQMPVTDDAGKVIGSRDASAAEQVGGVNLSISIGGSKSSSKTTQTSDTAAASNLTAGRDINIAATGAGKNSDLTIQGSKATAIRDIALTAEDEIRLLAAADTAGQKSTNKNSSGSVGISFGTDGLLFNVGASAGRGKADGDDLTHTNTHVEAGNKLTLDSGGNTTLKGAVAKGEQVAAKVGGDLDIESRQDTSTYDSQQKSLGGSISVGYGRMSGSVSASSSKIESDYASVTEQSAIRAGDKGFDVDVKGDTDLKGGAITSTQQAINDNKNSFQTGGELTLSDIENKAEYTAKSTSVNVGTGFSAAGKLMPGGTSAGFGKDGDKAESMTLAAISGIAGNTEARTGDAETGIAKIFDQEKVQKEIDAQTKITQQFGQLASKAVGDYAQTKTNEAKALRELAQNEPDESRASQLKAQAAEIDSQWGETGTLRLAAHTVIGGLTGGASGAAGAAAGTLTAPLVAEALAKANIDGPLATVITGMASTAAGAVVGGTAGGSAALNEVANNYLTHQKVKEIQECLSGKTCSSKEQKEKMLADAEKLSRFLDGEMNRTCQQAPTSDACRTAVNTATAYVALKDAWAVLNSDVSRSAQNVFDYVYNTPSAELNFALYYNTIDNRKTFFGASDRYEQHSGSGSKWFGGAEFVTSAAVTGLGADGHASGLTFSLAAH</sequence>
<reference evidence="2" key="1">
    <citation type="submission" date="2020-10" db="EMBL/GenBank/DDBJ databases">
        <title>Connecting structure to function with the recovery of over 1000 high-quality activated sludge metagenome-assembled genomes encoding full-length rRNA genes using long-read sequencing.</title>
        <authorList>
            <person name="Singleton C.M."/>
            <person name="Petriglieri F."/>
            <person name="Kristensen J.M."/>
            <person name="Kirkegaard R.H."/>
            <person name="Michaelsen T.Y."/>
            <person name="Andersen M.H."/>
            <person name="Karst S.M."/>
            <person name="Dueholm M.S."/>
            <person name="Nielsen P.H."/>
            <person name="Albertsen M."/>
        </authorList>
    </citation>
    <scope>NUCLEOTIDE SEQUENCE</scope>
    <source>
        <strain evidence="2">Hirt_18-Q3-R61-65_BATAC.395</strain>
    </source>
</reference>